<gene>
    <name evidence="1" type="ORF">BD410DRAFT_359622</name>
</gene>
<keyword evidence="2" id="KW-1185">Reference proteome</keyword>
<organism evidence="1 2">
    <name type="scientific">Rickenella mellea</name>
    <dbReference type="NCBI Taxonomy" id="50990"/>
    <lineage>
        <taxon>Eukaryota</taxon>
        <taxon>Fungi</taxon>
        <taxon>Dikarya</taxon>
        <taxon>Basidiomycota</taxon>
        <taxon>Agaricomycotina</taxon>
        <taxon>Agaricomycetes</taxon>
        <taxon>Hymenochaetales</taxon>
        <taxon>Rickenellaceae</taxon>
        <taxon>Rickenella</taxon>
    </lineage>
</organism>
<protein>
    <submittedName>
        <fullName evidence="1">Uncharacterized protein</fullName>
    </submittedName>
</protein>
<dbReference type="OrthoDB" id="2269034at2759"/>
<proteinExistence type="predicted"/>
<dbReference type="VEuPathDB" id="FungiDB:BD410DRAFT_359622"/>
<dbReference type="SUPFAM" id="SSF52047">
    <property type="entry name" value="RNI-like"/>
    <property type="match status" value="1"/>
</dbReference>
<evidence type="ECO:0000313" key="2">
    <source>
        <dbReference type="Proteomes" id="UP000294933"/>
    </source>
</evidence>
<reference evidence="1 2" key="1">
    <citation type="submission" date="2018-06" db="EMBL/GenBank/DDBJ databases">
        <title>A transcriptomic atlas of mushroom development highlights an independent origin of complex multicellularity.</title>
        <authorList>
            <consortium name="DOE Joint Genome Institute"/>
            <person name="Krizsan K."/>
            <person name="Almasi E."/>
            <person name="Merenyi Z."/>
            <person name="Sahu N."/>
            <person name="Viragh M."/>
            <person name="Koszo T."/>
            <person name="Mondo S."/>
            <person name="Kiss B."/>
            <person name="Balint B."/>
            <person name="Kues U."/>
            <person name="Barry K."/>
            <person name="Hegedus J.C."/>
            <person name="Henrissat B."/>
            <person name="Johnson J."/>
            <person name="Lipzen A."/>
            <person name="Ohm R."/>
            <person name="Nagy I."/>
            <person name="Pangilinan J."/>
            <person name="Yan J."/>
            <person name="Xiong Y."/>
            <person name="Grigoriev I.V."/>
            <person name="Hibbett D.S."/>
            <person name="Nagy L.G."/>
        </authorList>
    </citation>
    <scope>NUCLEOTIDE SEQUENCE [LARGE SCALE GENOMIC DNA]</scope>
    <source>
        <strain evidence="1 2">SZMC22713</strain>
    </source>
</reference>
<accession>A0A4Y7Q103</accession>
<evidence type="ECO:0000313" key="1">
    <source>
        <dbReference type="EMBL" id="TDL20842.1"/>
    </source>
</evidence>
<name>A0A4Y7Q103_9AGAM</name>
<dbReference type="Proteomes" id="UP000294933">
    <property type="component" value="Unassembled WGS sequence"/>
</dbReference>
<dbReference type="EMBL" id="ML170185">
    <property type="protein sequence ID" value="TDL20842.1"/>
    <property type="molecule type" value="Genomic_DNA"/>
</dbReference>
<dbReference type="AlphaFoldDB" id="A0A4Y7Q103"/>
<sequence length="457" mass="51432">MDHPGRVQLQTSLKPTAVSLPFDVLSKIFFDCLPDRRFPRASCREAPLLLCRVCSDWRRVALASHRLWAKLSVMKNYGTILTNPSSAIVEWISRAGKCALSFQFDSARFSADEWIEVITSILPYRERWGHIAGRLSGEQWRLVYSAISEGAPLLQYIYISLFAKRRMGLDHPEIRLSATPILRNLTLRPHHRILGLEACNRSLQHLSVCVQSLNECWSYLIHCPNVEVFRLKGGRLAREPICMGSGVLERRRMVTLELAVPFAGPLLDQLHLPVLKSLCFGSGEAGSVVSSFLLRHRPPLVSFTLSDSANNFLSDDLFDCLRLCPALTTLVVGERTRLDNADIVQLKLGLQGGENICPRLEEIGIGCVHGNVSYLEDMVVSRWKGADKAVPSTTLKGMNSTQSYQWERNLRKISLGICYFRELEYIGNNSSAFTERRRIAKCIEEGLDIIVDKGQCT</sequence>